<accession>A0ACB7J4C5</accession>
<gene>
    <name evidence="1" type="ORF">CCMSSC00406_0010010</name>
</gene>
<proteinExistence type="predicted"/>
<dbReference type="EMBL" id="WQMT02000004">
    <property type="protein sequence ID" value="KAG9224076.1"/>
    <property type="molecule type" value="Genomic_DNA"/>
</dbReference>
<comment type="caution">
    <text evidence="1">The sequence shown here is derived from an EMBL/GenBank/DDBJ whole genome shotgun (WGS) entry which is preliminary data.</text>
</comment>
<keyword evidence="2" id="KW-1185">Reference proteome</keyword>
<dbReference type="Proteomes" id="UP000824881">
    <property type="component" value="Unassembled WGS sequence"/>
</dbReference>
<name>A0ACB7J4C5_PLECO</name>
<evidence type="ECO:0000313" key="1">
    <source>
        <dbReference type="EMBL" id="KAG9224076.1"/>
    </source>
</evidence>
<reference evidence="1 2" key="1">
    <citation type="journal article" date="2021" name="Appl. Environ. Microbiol.">
        <title>Genetic linkage and physical mapping for an oyster mushroom Pleurotus cornucopiae and QTL analysis for the trait cap color.</title>
        <authorList>
            <person name="Zhang Y."/>
            <person name="Gao W."/>
            <person name="Sonnenberg A."/>
            <person name="Chen Q."/>
            <person name="Zhang J."/>
            <person name="Huang C."/>
        </authorList>
    </citation>
    <scope>NUCLEOTIDE SEQUENCE [LARGE SCALE GENOMIC DNA]</scope>
    <source>
        <strain evidence="1">CCMSSC00406</strain>
    </source>
</reference>
<organism evidence="1 2">
    <name type="scientific">Pleurotus cornucopiae</name>
    <name type="common">Cornucopia mushroom</name>
    <dbReference type="NCBI Taxonomy" id="5321"/>
    <lineage>
        <taxon>Eukaryota</taxon>
        <taxon>Fungi</taxon>
        <taxon>Dikarya</taxon>
        <taxon>Basidiomycota</taxon>
        <taxon>Agaricomycotina</taxon>
        <taxon>Agaricomycetes</taxon>
        <taxon>Agaricomycetidae</taxon>
        <taxon>Agaricales</taxon>
        <taxon>Pleurotineae</taxon>
        <taxon>Pleurotaceae</taxon>
        <taxon>Pleurotus</taxon>
    </lineage>
</organism>
<sequence>MHLQQSLGLLLACAVTALSFPTDEGNMKAVFATEPSQQVINAAECAVFADTLTLNGVTRPITKVDDQGNTAITYKVGGSGWPDPSTKKDVTAYAKSGKSEGSSPFLTTVPDKKIMYTASGQTHDEEIKWLTKVQQLLDKGRFNNLNWIVFRGVDNKHHITGTTYFYEVLWQKYLSKKDIQGCKDEFKKTKLPLIIKEAKSYVDKYKVLHTDIQPGNLLWDMPATSPTLIDWGRAKDVPKWTADIEKQVREQAEFSHLEGGEKICVA</sequence>
<evidence type="ECO:0000313" key="2">
    <source>
        <dbReference type="Proteomes" id="UP000824881"/>
    </source>
</evidence>
<protein>
    <submittedName>
        <fullName evidence="1">Uncharacterized protein</fullName>
    </submittedName>
</protein>